<keyword evidence="2" id="KW-1185">Reference proteome</keyword>
<dbReference type="OrthoDB" id="2361316at2"/>
<gene>
    <name evidence="1" type="ORF">CQS04_01575</name>
</gene>
<reference evidence="1 2" key="1">
    <citation type="submission" date="2017-10" db="EMBL/GenBank/DDBJ databases">
        <title>Draft genome of Chryseomicrobium casticus sp. nov.</title>
        <authorList>
            <person name="Chakraborty R."/>
            <person name="Saha T."/>
        </authorList>
    </citation>
    <scope>NUCLEOTIDE SEQUENCE [LARGE SCALE GENOMIC DNA]</scope>
    <source>
        <strain evidence="1 2">ET03</strain>
    </source>
</reference>
<name>A0A2M9F2A5_9BACL</name>
<comment type="caution">
    <text evidence="1">The sequence shown here is derived from an EMBL/GenBank/DDBJ whole genome shotgun (WGS) entry which is preliminary data.</text>
</comment>
<accession>A0A2M9F2A5</accession>
<evidence type="ECO:0000313" key="1">
    <source>
        <dbReference type="EMBL" id="PJK17594.1"/>
    </source>
</evidence>
<dbReference type="InterPro" id="IPR016977">
    <property type="entry name" value="ComGF"/>
</dbReference>
<sequence length="156" mass="17208">MVCGKRSGRNFVYLQVNSQQGFSLLDQLLQLVISLSSLSLLVTVIASTAATTSKFADPYVQQVDSFWLEFQEVLHSSTNVRNYLGSCSVVMDSAGASIRYEKVGDRFRKTVNGAGNEPVLLEVQSCRILIGDNKLQMEITALSGATYKKEMLLYVP</sequence>
<protein>
    <recommendedName>
        <fullName evidence="3">Competence protein ComGF</fullName>
    </recommendedName>
</protein>
<organism evidence="1 2">
    <name type="scientific">Chryseomicrobium excrementi</name>
    <dbReference type="NCBI Taxonomy" id="2041346"/>
    <lineage>
        <taxon>Bacteria</taxon>
        <taxon>Bacillati</taxon>
        <taxon>Bacillota</taxon>
        <taxon>Bacilli</taxon>
        <taxon>Bacillales</taxon>
        <taxon>Caryophanaceae</taxon>
        <taxon>Chryseomicrobium</taxon>
    </lineage>
</organism>
<dbReference type="Pfam" id="PF15980">
    <property type="entry name" value="ComGF"/>
    <property type="match status" value="1"/>
</dbReference>
<evidence type="ECO:0000313" key="2">
    <source>
        <dbReference type="Proteomes" id="UP000228680"/>
    </source>
</evidence>
<dbReference type="AlphaFoldDB" id="A0A2M9F2A5"/>
<proteinExistence type="predicted"/>
<dbReference type="Proteomes" id="UP000228680">
    <property type="component" value="Unassembled WGS sequence"/>
</dbReference>
<evidence type="ECO:0008006" key="3">
    <source>
        <dbReference type="Google" id="ProtNLM"/>
    </source>
</evidence>
<dbReference type="EMBL" id="PCGR01000001">
    <property type="protein sequence ID" value="PJK17594.1"/>
    <property type="molecule type" value="Genomic_DNA"/>
</dbReference>